<feature type="non-terminal residue" evidence="8">
    <location>
        <position position="246"/>
    </location>
</feature>
<evidence type="ECO:0000256" key="5">
    <source>
        <dbReference type="ARBA" id="ARBA00023315"/>
    </source>
</evidence>
<evidence type="ECO:0000256" key="2">
    <source>
        <dbReference type="ARBA" id="ARBA00005189"/>
    </source>
</evidence>
<feature type="domain" description="O-acyltransferase WSD1-like N-terminal" evidence="7">
    <location>
        <begin position="6"/>
        <end position="199"/>
    </location>
</feature>
<evidence type="ECO:0000256" key="4">
    <source>
        <dbReference type="ARBA" id="ARBA00022679"/>
    </source>
</evidence>
<evidence type="ECO:0000313" key="8">
    <source>
        <dbReference type="EMBL" id="EQD78017.1"/>
    </source>
</evidence>
<proteinExistence type="predicted"/>
<dbReference type="GO" id="GO:0005886">
    <property type="term" value="C:plasma membrane"/>
    <property type="evidence" value="ECO:0007669"/>
    <property type="project" value="TreeGrafter"/>
</dbReference>
<dbReference type="UniPathway" id="UPA00282"/>
<comment type="catalytic activity">
    <reaction evidence="6">
        <text>an acyl-CoA + a 1,2-diacyl-sn-glycerol = a triacyl-sn-glycerol + CoA</text>
        <dbReference type="Rhea" id="RHEA:10868"/>
        <dbReference type="ChEBI" id="CHEBI:17815"/>
        <dbReference type="ChEBI" id="CHEBI:57287"/>
        <dbReference type="ChEBI" id="CHEBI:58342"/>
        <dbReference type="ChEBI" id="CHEBI:64615"/>
        <dbReference type="EC" id="2.3.1.20"/>
    </reaction>
</comment>
<organism evidence="8">
    <name type="scientific">mine drainage metagenome</name>
    <dbReference type="NCBI Taxonomy" id="410659"/>
    <lineage>
        <taxon>unclassified sequences</taxon>
        <taxon>metagenomes</taxon>
        <taxon>ecological metagenomes</taxon>
    </lineage>
</organism>
<dbReference type="PANTHER" id="PTHR31650:SF1">
    <property type="entry name" value="WAX ESTER SYNTHASE_DIACYLGLYCEROL ACYLTRANSFERASE 4-RELATED"/>
    <property type="match status" value="1"/>
</dbReference>
<comment type="pathway">
    <text evidence="2">Lipid metabolism.</text>
</comment>
<dbReference type="EC" id="2.3.1.20" evidence="3"/>
<keyword evidence="4 8" id="KW-0808">Transferase</keyword>
<protein>
    <recommendedName>
        <fullName evidence="3">diacylglycerol O-acyltransferase</fullName>
        <ecNumber evidence="3">2.3.1.20</ecNumber>
    </recommendedName>
</protein>
<reference evidence="8" key="2">
    <citation type="journal article" date="2014" name="ISME J.">
        <title>Microbial stratification in low pH oxic and suboxic macroscopic growths along an acid mine drainage.</title>
        <authorList>
            <person name="Mendez-Garcia C."/>
            <person name="Mesa V."/>
            <person name="Sprenger R.R."/>
            <person name="Richter M."/>
            <person name="Diez M.S."/>
            <person name="Solano J."/>
            <person name="Bargiela R."/>
            <person name="Golyshina O.V."/>
            <person name="Manteca A."/>
            <person name="Ramos J.L."/>
            <person name="Gallego J.R."/>
            <person name="Llorente I."/>
            <person name="Martins Dos Santos V.A."/>
            <person name="Jensen O.N."/>
            <person name="Pelaez A.I."/>
            <person name="Sanchez J."/>
            <person name="Ferrer M."/>
        </authorList>
    </citation>
    <scope>NUCLEOTIDE SEQUENCE</scope>
</reference>
<comment type="caution">
    <text evidence="8">The sequence shown here is derived from an EMBL/GenBank/DDBJ whole genome shotgun (WGS) entry which is preliminary data.</text>
</comment>
<accession>T1C7G7</accession>
<sequence length="246" mass="26584">MPGERLSGVDRAWLNMERPTNPMTIVALIVFTTPLPLDRLRTVVRDRLLAIERFRCIPVADATGARWRPLQEVDVTDHVVSAVLPEPCGHSELEALVGELASAPFNPARPLWSFHLLERYGTGGALVVRIHHAYADGIALVQVLLGLGDRAAGAKARRRQPRTDRLRLQAEALAPGSPMTSQRLTAVPAAVAETLGEGAVLLEKGLHYLLHPQEAASAATDMAAFAAELAHIAALPDDPPTRLKQP</sequence>
<evidence type="ECO:0000259" key="7">
    <source>
        <dbReference type="Pfam" id="PF03007"/>
    </source>
</evidence>
<dbReference type="InterPro" id="IPR004255">
    <property type="entry name" value="O-acyltransferase_WSD1_N"/>
</dbReference>
<dbReference type="GO" id="GO:0004144">
    <property type="term" value="F:diacylglycerol O-acyltransferase activity"/>
    <property type="evidence" value="ECO:0007669"/>
    <property type="project" value="UniProtKB-EC"/>
</dbReference>
<gene>
    <name evidence="8" type="ORF">B1A_02491</name>
</gene>
<evidence type="ECO:0000256" key="3">
    <source>
        <dbReference type="ARBA" id="ARBA00013244"/>
    </source>
</evidence>
<dbReference type="InterPro" id="IPR023213">
    <property type="entry name" value="CAT-like_dom_sf"/>
</dbReference>
<dbReference type="InterPro" id="IPR045034">
    <property type="entry name" value="O-acyltransferase_WSD1-like"/>
</dbReference>
<dbReference type="GO" id="GO:0019432">
    <property type="term" value="P:triglyceride biosynthetic process"/>
    <property type="evidence" value="ECO:0007669"/>
    <property type="project" value="UniProtKB-UniPathway"/>
</dbReference>
<evidence type="ECO:0000256" key="6">
    <source>
        <dbReference type="ARBA" id="ARBA00048109"/>
    </source>
</evidence>
<name>T1C7G7_9ZZZZ</name>
<dbReference type="EMBL" id="AUZX01001850">
    <property type="protein sequence ID" value="EQD78017.1"/>
    <property type="molecule type" value="Genomic_DNA"/>
</dbReference>
<keyword evidence="5 8" id="KW-0012">Acyltransferase</keyword>
<dbReference type="Pfam" id="PF03007">
    <property type="entry name" value="WS_DGAT_cat"/>
    <property type="match status" value="1"/>
</dbReference>
<dbReference type="AlphaFoldDB" id="T1C7G7"/>
<reference evidence="8" key="1">
    <citation type="submission" date="2013-08" db="EMBL/GenBank/DDBJ databases">
        <authorList>
            <person name="Mendez C."/>
            <person name="Richter M."/>
            <person name="Ferrer M."/>
            <person name="Sanchez J."/>
        </authorList>
    </citation>
    <scope>NUCLEOTIDE SEQUENCE</scope>
</reference>
<dbReference type="PANTHER" id="PTHR31650">
    <property type="entry name" value="O-ACYLTRANSFERASE (WSD1-LIKE) FAMILY PROTEIN"/>
    <property type="match status" value="1"/>
</dbReference>
<dbReference type="Gene3D" id="3.30.559.10">
    <property type="entry name" value="Chloramphenicol acetyltransferase-like domain"/>
    <property type="match status" value="1"/>
</dbReference>
<dbReference type="SUPFAM" id="SSF52777">
    <property type="entry name" value="CoA-dependent acyltransferases"/>
    <property type="match status" value="1"/>
</dbReference>
<evidence type="ECO:0000256" key="1">
    <source>
        <dbReference type="ARBA" id="ARBA00004771"/>
    </source>
</evidence>
<comment type="pathway">
    <text evidence="1">Glycerolipid metabolism; triacylglycerol biosynthesis.</text>
</comment>